<sequence>MRKWLIGIGAAGFVFVGLGVVYRDPLLFAVINLLITPSHSFDQAAPPIEPDYSRLDHWAALPGRQDWADRVPVGNFIDSQEKASVDVFFLHPTTYVSAESWNQSLNDNSTNLRTDQFVMQGQASVFNGCCRVYAPRYRQATLYSFFDISGSGEQALALAYRDAREAFRYYLTYFNKGRPFLVAGHSQGSHHLDKLLAEEIAGTPLANQMVAAYPIGYEINGDNGIPVCE</sequence>
<dbReference type="InterPro" id="IPR021440">
    <property type="entry name" value="DUF3089"/>
</dbReference>
<dbReference type="InterPro" id="IPR029058">
    <property type="entry name" value="AB_hydrolase_fold"/>
</dbReference>
<organism evidence="1">
    <name type="scientific">marine metagenome</name>
    <dbReference type="NCBI Taxonomy" id="408172"/>
    <lineage>
        <taxon>unclassified sequences</taxon>
        <taxon>metagenomes</taxon>
        <taxon>ecological metagenomes</taxon>
    </lineage>
</organism>
<dbReference type="EMBL" id="UINC01142726">
    <property type="protein sequence ID" value="SVD31239.1"/>
    <property type="molecule type" value="Genomic_DNA"/>
</dbReference>
<evidence type="ECO:0008006" key="2">
    <source>
        <dbReference type="Google" id="ProtNLM"/>
    </source>
</evidence>
<accession>A0A382UAG3</accession>
<feature type="non-terminal residue" evidence="1">
    <location>
        <position position="229"/>
    </location>
</feature>
<dbReference type="AlphaFoldDB" id="A0A382UAG3"/>
<name>A0A382UAG3_9ZZZZ</name>
<protein>
    <recommendedName>
        <fullName evidence="2">DUF3089 domain-containing protein</fullName>
    </recommendedName>
</protein>
<gene>
    <name evidence="1" type="ORF">METZ01_LOCUS384093</name>
</gene>
<dbReference type="SUPFAM" id="SSF53474">
    <property type="entry name" value="alpha/beta-Hydrolases"/>
    <property type="match status" value="1"/>
</dbReference>
<dbReference type="Pfam" id="PF11288">
    <property type="entry name" value="DUF3089"/>
    <property type="match status" value="1"/>
</dbReference>
<evidence type="ECO:0000313" key="1">
    <source>
        <dbReference type="EMBL" id="SVD31239.1"/>
    </source>
</evidence>
<proteinExistence type="predicted"/>
<reference evidence="1" key="1">
    <citation type="submission" date="2018-05" db="EMBL/GenBank/DDBJ databases">
        <authorList>
            <person name="Lanie J.A."/>
            <person name="Ng W.-L."/>
            <person name="Kazmierczak K.M."/>
            <person name="Andrzejewski T.M."/>
            <person name="Davidsen T.M."/>
            <person name="Wayne K.J."/>
            <person name="Tettelin H."/>
            <person name="Glass J.I."/>
            <person name="Rusch D."/>
            <person name="Podicherti R."/>
            <person name="Tsui H.-C.T."/>
            <person name="Winkler M.E."/>
        </authorList>
    </citation>
    <scope>NUCLEOTIDE SEQUENCE</scope>
</reference>